<dbReference type="InterPro" id="IPR038606">
    <property type="entry name" value="To_sf"/>
</dbReference>
<name>A0A151JXZ8_9HYME</name>
<dbReference type="Gene3D" id="3.15.10.30">
    <property type="entry name" value="Haemolymph juvenile hormone binding protein"/>
    <property type="match status" value="1"/>
</dbReference>
<dbReference type="Pfam" id="PF06585">
    <property type="entry name" value="JHBP"/>
    <property type="match status" value="1"/>
</dbReference>
<proteinExistence type="predicted"/>
<dbReference type="PANTHER" id="PTHR11008">
    <property type="entry name" value="PROTEIN TAKEOUT-LIKE PROTEIN"/>
    <property type="match status" value="1"/>
</dbReference>
<evidence type="ECO:0008006" key="3">
    <source>
        <dbReference type="Google" id="ProtNLM"/>
    </source>
</evidence>
<gene>
    <name evidence="1" type="ORF">ALC56_05499</name>
</gene>
<dbReference type="AlphaFoldDB" id="A0A151JXZ8"/>
<dbReference type="EMBL" id="KQ981533">
    <property type="protein sequence ID" value="KYN40091.1"/>
    <property type="molecule type" value="Genomic_DNA"/>
</dbReference>
<organism evidence="1 2">
    <name type="scientific">Trachymyrmex septentrionalis</name>
    <dbReference type="NCBI Taxonomy" id="34720"/>
    <lineage>
        <taxon>Eukaryota</taxon>
        <taxon>Metazoa</taxon>
        <taxon>Ecdysozoa</taxon>
        <taxon>Arthropoda</taxon>
        <taxon>Hexapoda</taxon>
        <taxon>Insecta</taxon>
        <taxon>Pterygota</taxon>
        <taxon>Neoptera</taxon>
        <taxon>Endopterygota</taxon>
        <taxon>Hymenoptera</taxon>
        <taxon>Apocrita</taxon>
        <taxon>Aculeata</taxon>
        <taxon>Formicoidea</taxon>
        <taxon>Formicidae</taxon>
        <taxon>Myrmicinae</taxon>
        <taxon>Trachymyrmex</taxon>
    </lineage>
</organism>
<evidence type="ECO:0000313" key="1">
    <source>
        <dbReference type="EMBL" id="KYN40091.1"/>
    </source>
</evidence>
<protein>
    <recommendedName>
        <fullName evidence="3">Protein takeout</fullName>
    </recommendedName>
</protein>
<accession>A0A151JXZ8</accession>
<dbReference type="PANTHER" id="PTHR11008:SF9">
    <property type="entry name" value="PROTEIN TAKEOUT-LIKE PROTEIN"/>
    <property type="match status" value="1"/>
</dbReference>
<dbReference type="Proteomes" id="UP000078541">
    <property type="component" value="Unassembled WGS sequence"/>
</dbReference>
<keyword evidence="2" id="KW-1185">Reference proteome</keyword>
<sequence length="160" mass="18540">MNLYGFCDLVVNSVQTNPERLHFDIDVLFRQLYLNATYDFGIRLLVPVANKGPVEARIENVRMKTGMDLKTITKNGKKYIFTSKVNNVLEIKSFKHKFNDDSKELAQLHSILNDVVLNNEKEVIYAVKSAIEERASRVIISIFNNIARFSYYEEIFPEET</sequence>
<reference evidence="1 2" key="1">
    <citation type="submission" date="2016-03" db="EMBL/GenBank/DDBJ databases">
        <title>Trachymyrmex septentrionalis WGS genome.</title>
        <authorList>
            <person name="Nygaard S."/>
            <person name="Hu H."/>
            <person name="Boomsma J."/>
            <person name="Zhang G."/>
        </authorList>
    </citation>
    <scope>NUCLEOTIDE SEQUENCE [LARGE SCALE GENOMIC DNA]</scope>
    <source>
        <strain evidence="1">Tsep2-gDNA-1</strain>
        <tissue evidence="1">Whole body</tissue>
    </source>
</reference>
<dbReference type="InterPro" id="IPR010562">
    <property type="entry name" value="Haemolymph_juvenile_hormone-bd"/>
</dbReference>
<evidence type="ECO:0000313" key="2">
    <source>
        <dbReference type="Proteomes" id="UP000078541"/>
    </source>
</evidence>